<dbReference type="Pfam" id="PF02020">
    <property type="entry name" value="W2"/>
    <property type="match status" value="1"/>
</dbReference>
<dbReference type="InterPro" id="IPR016190">
    <property type="entry name" value="Transl_init_fac_IF2/IF5_Zn-bd"/>
</dbReference>
<proteinExistence type="inferred from homology"/>
<dbReference type="Proteomes" id="UP001162480">
    <property type="component" value="Chromosome 16"/>
</dbReference>
<keyword evidence="3" id="KW-0396">Initiation factor</keyword>
<dbReference type="GO" id="GO:0003743">
    <property type="term" value="F:translation initiation factor activity"/>
    <property type="evidence" value="ECO:0007669"/>
    <property type="project" value="UniProtKB-KW"/>
</dbReference>
<dbReference type="InterPro" id="IPR002735">
    <property type="entry name" value="Transl_init_fac_IF2/IF5_dom"/>
</dbReference>
<feature type="compositionally biased region" description="Polar residues" evidence="7">
    <location>
        <begin position="191"/>
        <end position="207"/>
    </location>
</feature>
<dbReference type="GO" id="GO:0001732">
    <property type="term" value="P:formation of cytoplasmic translation initiation complex"/>
    <property type="evidence" value="ECO:0007669"/>
    <property type="project" value="TreeGrafter"/>
</dbReference>
<reference evidence="9" key="1">
    <citation type="submission" date="2023-08" db="EMBL/GenBank/DDBJ databases">
        <authorList>
            <person name="Alioto T."/>
            <person name="Alioto T."/>
            <person name="Gomez Garrido J."/>
        </authorList>
    </citation>
    <scope>NUCLEOTIDE SEQUENCE</scope>
</reference>
<dbReference type="Gene3D" id="3.30.30.170">
    <property type="match status" value="1"/>
</dbReference>
<dbReference type="EMBL" id="OX597829">
    <property type="protein sequence ID" value="CAI9734585.1"/>
    <property type="molecule type" value="Genomic_DNA"/>
</dbReference>
<dbReference type="CDD" id="cd11561">
    <property type="entry name" value="W2_eIF5"/>
    <property type="match status" value="1"/>
</dbReference>
<dbReference type="GO" id="GO:0005525">
    <property type="term" value="F:GTP binding"/>
    <property type="evidence" value="ECO:0007669"/>
    <property type="project" value="UniProtKB-KW"/>
</dbReference>
<dbReference type="PROSITE" id="PS51363">
    <property type="entry name" value="W2"/>
    <property type="match status" value="1"/>
</dbReference>
<evidence type="ECO:0000256" key="1">
    <source>
        <dbReference type="ARBA" id="ARBA00010397"/>
    </source>
</evidence>
<keyword evidence="4" id="KW-0547">Nucleotide-binding</keyword>
<feature type="region of interest" description="Disordered" evidence="7">
    <location>
        <begin position="164"/>
        <end position="232"/>
    </location>
</feature>
<keyword evidence="5" id="KW-0648">Protein biosynthesis</keyword>
<gene>
    <name evidence="9" type="ORF">OCTVUL_1B005072</name>
</gene>
<dbReference type="FunFam" id="2.20.25.350:FF:000001">
    <property type="entry name" value="Eukaryotic translation initiation factor 5"/>
    <property type="match status" value="1"/>
</dbReference>
<dbReference type="PANTHER" id="PTHR23001">
    <property type="entry name" value="EUKARYOTIC TRANSLATION INITIATION FACTOR"/>
    <property type="match status" value="1"/>
</dbReference>
<evidence type="ECO:0000313" key="10">
    <source>
        <dbReference type="Proteomes" id="UP001162480"/>
    </source>
</evidence>
<feature type="compositionally biased region" description="Acidic residues" evidence="7">
    <location>
        <begin position="445"/>
        <end position="462"/>
    </location>
</feature>
<comment type="similarity">
    <text evidence="1">Belongs to the eIF-2-beta/eIF-5 family.</text>
</comment>
<evidence type="ECO:0000313" key="9">
    <source>
        <dbReference type="EMBL" id="CAI9734585.1"/>
    </source>
</evidence>
<dbReference type="FunFam" id="3.30.30.170:FF:000002">
    <property type="entry name" value="Eukaryotic translation initiation factor 5"/>
    <property type="match status" value="1"/>
</dbReference>
<evidence type="ECO:0000256" key="6">
    <source>
        <dbReference type="ARBA" id="ARBA00023134"/>
    </source>
</evidence>
<dbReference type="InterPro" id="IPR003307">
    <property type="entry name" value="W2_domain"/>
</dbReference>
<evidence type="ECO:0000259" key="8">
    <source>
        <dbReference type="PROSITE" id="PS51363"/>
    </source>
</evidence>
<feature type="region of interest" description="Disordered" evidence="7">
    <location>
        <begin position="416"/>
        <end position="462"/>
    </location>
</feature>
<dbReference type="SMART" id="SM00653">
    <property type="entry name" value="eIF2B_5"/>
    <property type="match status" value="1"/>
</dbReference>
<evidence type="ECO:0000256" key="4">
    <source>
        <dbReference type="ARBA" id="ARBA00022741"/>
    </source>
</evidence>
<evidence type="ECO:0000256" key="5">
    <source>
        <dbReference type="ARBA" id="ARBA00022917"/>
    </source>
</evidence>
<sequence length="462" mass="51890">MSLHQDELSLCLLSTRTKCSTRSKSDQGFMNFSTFYRYKMPRLIAKVEGKGNGIKTVVVNMPEIAKALSRPPKYPTKYFGCELGAQTQFDLKNDRYIVNGAHEAIKLQGLLDGFIKKFVLCPQCSNPETNLVILSRKQLILQRCIACGYQGPVDMNHKLTTFILKNPPDQDNQAQATSKSKKSKKSKKQESVNGDCNSPEANAQEQMAAQRASGGDILAPPEAQDAGDDDDWTEDFSEAAVRERMRDLTSAAKGLTLTDDLEKTQEERMNILYNFIKQKHESKTLAGADKDILAEAERLEIKEKCPTILVELLFNADILKQIKEHKKLLLRFCNDSPKAQKYLLSGIEILVGKIHKDVLMSKVPHILKTLYDEDILDEDVILKWAAKPTKNHVSKSVAEDIREKAKPFIKWLEEAEVEDSDKDGSDDEEIAYSPTEVVSMSEPKNEDEDDDESGADIDIDAI</sequence>
<evidence type="ECO:0000256" key="3">
    <source>
        <dbReference type="ARBA" id="ARBA00022540"/>
    </source>
</evidence>
<organism evidence="9 10">
    <name type="scientific">Octopus vulgaris</name>
    <name type="common">Common octopus</name>
    <dbReference type="NCBI Taxonomy" id="6645"/>
    <lineage>
        <taxon>Eukaryota</taxon>
        <taxon>Metazoa</taxon>
        <taxon>Spiralia</taxon>
        <taxon>Lophotrochozoa</taxon>
        <taxon>Mollusca</taxon>
        <taxon>Cephalopoda</taxon>
        <taxon>Coleoidea</taxon>
        <taxon>Octopodiformes</taxon>
        <taxon>Octopoda</taxon>
        <taxon>Incirrata</taxon>
        <taxon>Octopodidae</taxon>
        <taxon>Octopus</taxon>
    </lineage>
</organism>
<dbReference type="InterPro" id="IPR016024">
    <property type="entry name" value="ARM-type_fold"/>
</dbReference>
<dbReference type="SUPFAM" id="SSF48371">
    <property type="entry name" value="ARM repeat"/>
    <property type="match status" value="1"/>
</dbReference>
<dbReference type="GO" id="GO:0005829">
    <property type="term" value="C:cytosol"/>
    <property type="evidence" value="ECO:0007669"/>
    <property type="project" value="TreeGrafter"/>
</dbReference>
<dbReference type="SMART" id="SM00515">
    <property type="entry name" value="eIF5C"/>
    <property type="match status" value="1"/>
</dbReference>
<dbReference type="AlphaFoldDB" id="A0AA36FDT1"/>
<keyword evidence="10" id="KW-1185">Reference proteome</keyword>
<dbReference type="Gene3D" id="2.20.25.350">
    <property type="match status" value="1"/>
</dbReference>
<dbReference type="SUPFAM" id="SSF75689">
    <property type="entry name" value="Zinc-binding domain of translation initiation factor 2 beta"/>
    <property type="match status" value="1"/>
</dbReference>
<dbReference type="Gene3D" id="1.25.40.180">
    <property type="match status" value="1"/>
</dbReference>
<dbReference type="SUPFAM" id="SSF100966">
    <property type="entry name" value="Translation initiation factor 2 beta, aIF2beta, N-terminal domain"/>
    <property type="match status" value="1"/>
</dbReference>
<dbReference type="GO" id="GO:0005092">
    <property type="term" value="F:GDP-dissociation inhibitor activity"/>
    <property type="evidence" value="ECO:0007669"/>
    <property type="project" value="TreeGrafter"/>
</dbReference>
<dbReference type="Pfam" id="PF01873">
    <property type="entry name" value="eIF-5_eIF-2B"/>
    <property type="match status" value="1"/>
</dbReference>
<dbReference type="InterPro" id="IPR016189">
    <property type="entry name" value="Transl_init_fac_IF2/IF5_N"/>
</dbReference>
<keyword evidence="6" id="KW-0342">GTP-binding</keyword>
<dbReference type="GO" id="GO:0071074">
    <property type="term" value="F:eukaryotic initiation factor eIF2 binding"/>
    <property type="evidence" value="ECO:0007669"/>
    <property type="project" value="TreeGrafter"/>
</dbReference>
<evidence type="ECO:0000256" key="7">
    <source>
        <dbReference type="SAM" id="MobiDB-lite"/>
    </source>
</evidence>
<name>A0AA36FDT1_OCTVU</name>
<feature type="domain" description="W2" evidence="8">
    <location>
        <begin position="262"/>
        <end position="422"/>
    </location>
</feature>
<accession>A0AA36FDT1</accession>
<feature type="compositionally biased region" description="Acidic residues" evidence="7">
    <location>
        <begin position="416"/>
        <end position="430"/>
    </location>
</feature>
<protein>
    <recommendedName>
        <fullName evidence="2">Eukaryotic translation initiation factor 5</fullName>
    </recommendedName>
</protein>
<dbReference type="InterPro" id="IPR045196">
    <property type="entry name" value="IF2/IF5"/>
</dbReference>
<dbReference type="PANTHER" id="PTHR23001:SF7">
    <property type="entry name" value="EUKARYOTIC TRANSLATION INITIATION FACTOR 5"/>
    <property type="match status" value="1"/>
</dbReference>
<evidence type="ECO:0000256" key="2">
    <source>
        <dbReference type="ARBA" id="ARBA00018059"/>
    </source>
</evidence>